<dbReference type="GO" id="GO:0005737">
    <property type="term" value="C:cytoplasm"/>
    <property type="evidence" value="ECO:0007669"/>
    <property type="project" value="TreeGrafter"/>
</dbReference>
<evidence type="ECO:0000313" key="2">
    <source>
        <dbReference type="EMBL" id="GJN43630.1"/>
    </source>
</evidence>
<dbReference type="PANTHER" id="PTHR43441">
    <property type="entry name" value="RIBOSOMAL-PROTEIN-SERINE ACETYLTRANSFERASE"/>
    <property type="match status" value="1"/>
</dbReference>
<reference evidence="2" key="1">
    <citation type="submission" date="2021-12" db="EMBL/GenBank/DDBJ databases">
        <title>Draft genome sequence of Corynebacterium ammoniagenes strain T-723.</title>
        <authorList>
            <person name="Matsuzawa M."/>
            <person name="Hiratani M."/>
            <person name="Abe I."/>
            <person name="Tsuji Y."/>
            <person name="Nakamura J."/>
        </authorList>
    </citation>
    <scope>NUCLEOTIDE SEQUENCE</scope>
    <source>
        <strain evidence="2">T-723</strain>
    </source>
</reference>
<feature type="domain" description="N-acetyltransferase" evidence="1">
    <location>
        <begin position="23"/>
        <end position="165"/>
    </location>
</feature>
<dbReference type="AlphaFoldDB" id="A0AAV5GBI2"/>
<name>A0AAV5GBI2_CORAM</name>
<dbReference type="InterPro" id="IPR016181">
    <property type="entry name" value="Acyl_CoA_acyltransferase"/>
</dbReference>
<evidence type="ECO:0000259" key="1">
    <source>
        <dbReference type="Pfam" id="PF13302"/>
    </source>
</evidence>
<organism evidence="2 3">
    <name type="scientific">Corynebacterium ammoniagenes</name>
    <name type="common">Brevibacterium ammoniagenes</name>
    <dbReference type="NCBI Taxonomy" id="1697"/>
    <lineage>
        <taxon>Bacteria</taxon>
        <taxon>Bacillati</taxon>
        <taxon>Actinomycetota</taxon>
        <taxon>Actinomycetes</taxon>
        <taxon>Mycobacteriales</taxon>
        <taxon>Corynebacteriaceae</taxon>
        <taxon>Corynebacterium</taxon>
    </lineage>
</organism>
<evidence type="ECO:0000313" key="3">
    <source>
        <dbReference type="Proteomes" id="UP001054925"/>
    </source>
</evidence>
<dbReference type="RefSeq" id="WP_003849772.1">
    <property type="nucleotide sequence ID" value="NZ_BQKK01000006.1"/>
</dbReference>
<dbReference type="SUPFAM" id="SSF55729">
    <property type="entry name" value="Acyl-CoA N-acyltransferases (Nat)"/>
    <property type="match status" value="1"/>
</dbReference>
<protein>
    <recommendedName>
        <fullName evidence="1">N-acetyltransferase domain-containing protein</fullName>
    </recommendedName>
</protein>
<dbReference type="GO" id="GO:1990189">
    <property type="term" value="F:protein N-terminal-serine acetyltransferase activity"/>
    <property type="evidence" value="ECO:0007669"/>
    <property type="project" value="TreeGrafter"/>
</dbReference>
<accession>A0AAV5GBI2</accession>
<dbReference type="EMBL" id="BQKK01000006">
    <property type="protein sequence ID" value="GJN43630.1"/>
    <property type="molecule type" value="Genomic_DNA"/>
</dbReference>
<sequence length="218" mass="23790">MDLARIWPPFGLEITAHNGREEITLRAMRDEDILAIADVTPADIFGPEIPEHAFGWLFDAHNNPAQFRWAHRAQMSPAHWSLDLAIVHKGQVIGSVDMRANDFPANKTIETGSWIYYSLQGKGLGTLVRHAIAQTGFNHFGAAKLTTAWASSNKASAAVSAKLGYATIAETTVEGLGPDNHTAPGERAELLRQNYQHPDNLHVTVDGVNPALEKLLGL</sequence>
<dbReference type="Proteomes" id="UP001054925">
    <property type="component" value="Unassembled WGS sequence"/>
</dbReference>
<dbReference type="Gene3D" id="3.40.630.30">
    <property type="match status" value="1"/>
</dbReference>
<dbReference type="PANTHER" id="PTHR43441:SF2">
    <property type="entry name" value="FAMILY ACETYLTRANSFERASE, PUTATIVE (AFU_ORTHOLOGUE AFUA_7G00850)-RELATED"/>
    <property type="match status" value="1"/>
</dbReference>
<comment type="caution">
    <text evidence="2">The sequence shown here is derived from an EMBL/GenBank/DDBJ whole genome shotgun (WGS) entry which is preliminary data.</text>
</comment>
<dbReference type="InterPro" id="IPR051908">
    <property type="entry name" value="Ribosomal_N-acetyltransferase"/>
</dbReference>
<dbReference type="InterPro" id="IPR000182">
    <property type="entry name" value="GNAT_dom"/>
</dbReference>
<dbReference type="GO" id="GO:0008999">
    <property type="term" value="F:protein-N-terminal-alanine acetyltransferase activity"/>
    <property type="evidence" value="ECO:0007669"/>
    <property type="project" value="TreeGrafter"/>
</dbReference>
<gene>
    <name evidence="2" type="ORF">CAT723_21090</name>
</gene>
<dbReference type="Pfam" id="PF13302">
    <property type="entry name" value="Acetyltransf_3"/>
    <property type="match status" value="1"/>
</dbReference>
<proteinExistence type="predicted"/>